<dbReference type="Proteomes" id="UP000005801">
    <property type="component" value="Unassembled WGS sequence"/>
</dbReference>
<evidence type="ECO:0000256" key="1">
    <source>
        <dbReference type="SAM" id="Phobius"/>
    </source>
</evidence>
<dbReference type="RefSeq" id="WP_006972766.1">
    <property type="nucleotide sequence ID" value="NZ_ABCS01000035.1"/>
</dbReference>
<keyword evidence="1" id="KW-1133">Transmembrane helix</keyword>
<dbReference type="AlphaFoldDB" id="A6G7S1"/>
<organism evidence="2 3">
    <name type="scientific">Plesiocystis pacifica SIR-1</name>
    <dbReference type="NCBI Taxonomy" id="391625"/>
    <lineage>
        <taxon>Bacteria</taxon>
        <taxon>Pseudomonadati</taxon>
        <taxon>Myxococcota</taxon>
        <taxon>Polyangia</taxon>
        <taxon>Nannocystales</taxon>
        <taxon>Nannocystaceae</taxon>
        <taxon>Plesiocystis</taxon>
    </lineage>
</organism>
<evidence type="ECO:0000313" key="2">
    <source>
        <dbReference type="EMBL" id="EDM78149.1"/>
    </source>
</evidence>
<sequence length="205" mass="22756">MVDEAGLDEAKLRRGVSRLRLGMVLFGTIFGALIGSWDVYVALSEKQPTRLEAHEFGARYGGEQWLEVRGRLAVEHAHLRRSTHDAHVDENLGYLHVPVVAQGWRPEDRVEVLATFGPVDMNAAPDWEQLCPGPSCVTGQVRRAAMKDLDTRFPGLRFRDPPVIVNVGTEPSPPLLMAGFTLFMLICALFAGTTLAHELRSRRTS</sequence>
<keyword evidence="1" id="KW-0812">Transmembrane</keyword>
<feature type="transmembrane region" description="Helical" evidence="1">
    <location>
        <begin position="175"/>
        <end position="196"/>
    </location>
</feature>
<dbReference type="STRING" id="391625.PPSIR1_34567"/>
<feature type="transmembrane region" description="Helical" evidence="1">
    <location>
        <begin position="21"/>
        <end position="43"/>
    </location>
</feature>
<proteinExistence type="predicted"/>
<dbReference type="OrthoDB" id="9843436at2"/>
<accession>A6G7S1</accession>
<name>A6G7S1_9BACT</name>
<dbReference type="EMBL" id="ABCS01000035">
    <property type="protein sequence ID" value="EDM78149.1"/>
    <property type="molecule type" value="Genomic_DNA"/>
</dbReference>
<keyword evidence="3" id="KW-1185">Reference proteome</keyword>
<protein>
    <submittedName>
        <fullName evidence="2">Uncharacterized protein</fullName>
    </submittedName>
</protein>
<comment type="caution">
    <text evidence="2">The sequence shown here is derived from an EMBL/GenBank/DDBJ whole genome shotgun (WGS) entry which is preliminary data.</text>
</comment>
<keyword evidence="1" id="KW-0472">Membrane</keyword>
<reference evidence="2 3" key="1">
    <citation type="submission" date="2007-06" db="EMBL/GenBank/DDBJ databases">
        <authorList>
            <person name="Shimkets L."/>
            <person name="Ferriera S."/>
            <person name="Johnson J."/>
            <person name="Kravitz S."/>
            <person name="Beeson K."/>
            <person name="Sutton G."/>
            <person name="Rogers Y.-H."/>
            <person name="Friedman R."/>
            <person name="Frazier M."/>
            <person name="Venter J.C."/>
        </authorList>
    </citation>
    <scope>NUCLEOTIDE SEQUENCE [LARGE SCALE GENOMIC DNA]</scope>
    <source>
        <strain evidence="2 3">SIR-1</strain>
    </source>
</reference>
<gene>
    <name evidence="2" type="ORF">PPSIR1_34567</name>
</gene>
<evidence type="ECO:0000313" key="3">
    <source>
        <dbReference type="Proteomes" id="UP000005801"/>
    </source>
</evidence>